<dbReference type="Gene3D" id="1.10.287.1490">
    <property type="match status" value="1"/>
</dbReference>
<evidence type="ECO:0000313" key="5">
    <source>
        <dbReference type="EMBL" id="SBP46492.1"/>
    </source>
</evidence>
<evidence type="ECO:0000313" key="4">
    <source>
        <dbReference type="EMBL" id="KAF7229560.1"/>
    </source>
</evidence>
<dbReference type="InterPro" id="IPR051176">
    <property type="entry name" value="Cent_Immune-Sig_Mod"/>
</dbReference>
<gene>
    <name evidence="5" type="primary">CCDC136B</name>
    <name evidence="4" type="ORF">G4P62_017770</name>
</gene>
<dbReference type="EMBL" id="JAAVVJ010000002">
    <property type="protein sequence ID" value="KAF7229560.1"/>
    <property type="molecule type" value="Genomic_DNA"/>
</dbReference>
<dbReference type="EMBL" id="HAEJ01002028">
    <property type="protein sequence ID" value="SBS42485.1"/>
    <property type="molecule type" value="Transcribed_RNA"/>
</dbReference>
<dbReference type="PANTHER" id="PTHR15715">
    <property type="entry name" value="CENTROSOMAL PROTEIN OF 170 KDA"/>
    <property type="match status" value="1"/>
</dbReference>
<reference evidence="5" key="1">
    <citation type="submission" date="2016-05" db="EMBL/GenBank/DDBJ databases">
        <authorList>
            <person name="Lavstsen T."/>
            <person name="Jespersen J.S."/>
        </authorList>
    </citation>
    <scope>NUCLEOTIDE SEQUENCE</scope>
    <source>
        <tissue evidence="5">Brain</tissue>
    </source>
</reference>
<dbReference type="PANTHER" id="PTHR15715:SF26">
    <property type="entry name" value="COILED-COIL DOMAIN-CONTAINING PROTEIN 136"/>
    <property type="match status" value="1"/>
</dbReference>
<reference evidence="5" key="2">
    <citation type="submission" date="2016-06" db="EMBL/GenBank/DDBJ databases">
        <title>The genome of a short-lived fish provides insights into sex chromosome evolution and the genetic control of aging.</title>
        <authorList>
            <person name="Reichwald K."/>
            <person name="Felder M."/>
            <person name="Petzold A."/>
            <person name="Koch P."/>
            <person name="Groth M."/>
            <person name="Platzer M."/>
        </authorList>
    </citation>
    <scope>NUCLEOTIDE SEQUENCE</scope>
    <source>
        <tissue evidence="5">Brain</tissue>
    </source>
</reference>
<dbReference type="KEGG" id="nfu:107395296"/>
<evidence type="ECO:0000256" key="3">
    <source>
        <dbReference type="SAM" id="Phobius"/>
    </source>
</evidence>
<dbReference type="EMBL" id="HADY01008007">
    <property type="protein sequence ID" value="SBP46492.1"/>
    <property type="molecule type" value="Transcribed_RNA"/>
</dbReference>
<feature type="coiled-coil region" evidence="1">
    <location>
        <begin position="320"/>
        <end position="375"/>
    </location>
</feature>
<feature type="coiled-coil region" evidence="1">
    <location>
        <begin position="256"/>
        <end position="283"/>
    </location>
</feature>
<sequence length="419" mass="48035">MDGFRLPPVIEEVLDASDDVCEVKEEKPVMLAQTLMAKGRESLDEETVVEGEKGQQEEKMETKEAESEEEEQGGMKDGEGEEEELEKFRVQMEQLLLELEETREVSQRHEENFMELQGVLEEERLASAHQAESFTRQIQRLQAQLRSIQEDMNSLEEEKESELEEVQLELRSTQEEVLMLQQAAEEVAAERENDIASLQEELCRLRAELQRLHATAGEYEQQISTLRVEMSLKNDTNKQGQATQLQDEFVSLTDECQTLTLNNKRLSNKVEHLQQKHDTCEDAYLAVRTEGQVRTNSYISLSQSGPDLEDLATSVVQDEVSILTFQLKQAEETAQKVQKECEGLKAELEELQHLYDRSQKQRATLETELQSCKAELHKILEGRSKNCPRPSEPPVLSIPFIGLIVVVALIWCWWEELAS</sequence>
<proteinExistence type="predicted"/>
<protein>
    <submittedName>
        <fullName evidence="5">Coiled-coil domain containing 136b</fullName>
    </submittedName>
    <submittedName>
        <fullName evidence="4">Transcript variant X1</fullName>
    </submittedName>
</protein>
<keyword evidence="1" id="KW-0175">Coiled coil</keyword>
<keyword evidence="3" id="KW-0812">Transmembrane</keyword>
<dbReference type="AlphaFoldDB" id="A0A1A7ZUF2"/>
<feature type="transmembrane region" description="Helical" evidence="3">
    <location>
        <begin position="395"/>
        <end position="414"/>
    </location>
</feature>
<evidence type="ECO:0000256" key="1">
    <source>
        <dbReference type="SAM" id="Coils"/>
    </source>
</evidence>
<keyword evidence="3" id="KW-1133">Transmembrane helix</keyword>
<dbReference type="GO" id="GO:0001675">
    <property type="term" value="P:acrosome assembly"/>
    <property type="evidence" value="ECO:0007669"/>
    <property type="project" value="TreeGrafter"/>
</dbReference>
<dbReference type="Proteomes" id="UP000822369">
    <property type="component" value="Chromosome 2"/>
</dbReference>
<dbReference type="GO" id="GO:0002080">
    <property type="term" value="C:acrosomal membrane"/>
    <property type="evidence" value="ECO:0007669"/>
    <property type="project" value="TreeGrafter"/>
</dbReference>
<name>A0A1A7ZUF2_NOTFU</name>
<feature type="region of interest" description="Disordered" evidence="2">
    <location>
        <begin position="37"/>
        <end position="82"/>
    </location>
</feature>
<dbReference type="GO" id="GO:0007338">
    <property type="term" value="P:single fertilization"/>
    <property type="evidence" value="ECO:0007669"/>
    <property type="project" value="TreeGrafter"/>
</dbReference>
<organism evidence="5">
    <name type="scientific">Nothobranchius furzeri</name>
    <name type="common">Turquoise killifish</name>
    <dbReference type="NCBI Taxonomy" id="105023"/>
    <lineage>
        <taxon>Eukaryota</taxon>
        <taxon>Metazoa</taxon>
        <taxon>Chordata</taxon>
        <taxon>Craniata</taxon>
        <taxon>Vertebrata</taxon>
        <taxon>Euteleostomi</taxon>
        <taxon>Actinopterygii</taxon>
        <taxon>Neopterygii</taxon>
        <taxon>Teleostei</taxon>
        <taxon>Neoteleostei</taxon>
        <taxon>Acanthomorphata</taxon>
        <taxon>Ovalentaria</taxon>
        <taxon>Atherinomorphae</taxon>
        <taxon>Cyprinodontiformes</taxon>
        <taxon>Nothobranchiidae</taxon>
        <taxon>Nothobranchius</taxon>
    </lineage>
</organism>
<keyword evidence="3" id="KW-0472">Membrane</keyword>
<accession>A0A1A7ZUF2</accession>
<reference evidence="4" key="3">
    <citation type="submission" date="2020-03" db="EMBL/GenBank/DDBJ databases">
        <title>Intra-Species Differences in Population Size shape Life History and Genome Evolution.</title>
        <authorList>
            <person name="Willemsen D."/>
            <person name="Cui R."/>
            <person name="Valenzano D.R."/>
        </authorList>
    </citation>
    <scope>NUCLEOTIDE SEQUENCE</scope>
    <source>
        <strain evidence="4">GRZ</strain>
        <tissue evidence="4">Whole</tissue>
    </source>
</reference>
<evidence type="ECO:0000256" key="2">
    <source>
        <dbReference type="SAM" id="MobiDB-lite"/>
    </source>
</evidence>
<feature type="compositionally biased region" description="Basic and acidic residues" evidence="2">
    <location>
        <begin position="50"/>
        <end position="65"/>
    </location>
</feature>